<dbReference type="AlphaFoldDB" id="A0AAW0YER0"/>
<gene>
    <name evidence="2" type="ORF">OTU49_014769</name>
</gene>
<proteinExistence type="predicted"/>
<evidence type="ECO:0000256" key="1">
    <source>
        <dbReference type="SAM" id="SignalP"/>
    </source>
</evidence>
<dbReference type="EMBL" id="JARKIK010000007">
    <property type="protein sequence ID" value="KAK8750304.1"/>
    <property type="molecule type" value="Genomic_DNA"/>
</dbReference>
<feature type="signal peptide" evidence="1">
    <location>
        <begin position="1"/>
        <end position="19"/>
    </location>
</feature>
<accession>A0AAW0YER0</accession>
<dbReference type="Proteomes" id="UP001445076">
    <property type="component" value="Unassembled WGS sequence"/>
</dbReference>
<keyword evidence="1" id="KW-0732">Signal</keyword>
<comment type="caution">
    <text evidence="2">The sequence shown here is derived from an EMBL/GenBank/DDBJ whole genome shotgun (WGS) entry which is preliminary data.</text>
</comment>
<sequence length="139" mass="15869">MRLMWIVGVVVLALALASATPLDSTNPEQETTTGSKTFHAIRAFFRPMTDYLFKKLPSKTPSDVATDVQEKVTDVRQWAEENQMIQSLVSSLAPVKSWIKERANALQDKTFRDMYNDVKERVSDLDQKIGAWIEQHNKQ</sequence>
<protein>
    <submittedName>
        <fullName evidence="2">Uncharacterized protein</fullName>
    </submittedName>
</protein>
<organism evidence="2 3">
    <name type="scientific">Cherax quadricarinatus</name>
    <name type="common">Australian red claw crayfish</name>
    <dbReference type="NCBI Taxonomy" id="27406"/>
    <lineage>
        <taxon>Eukaryota</taxon>
        <taxon>Metazoa</taxon>
        <taxon>Ecdysozoa</taxon>
        <taxon>Arthropoda</taxon>
        <taxon>Crustacea</taxon>
        <taxon>Multicrustacea</taxon>
        <taxon>Malacostraca</taxon>
        <taxon>Eumalacostraca</taxon>
        <taxon>Eucarida</taxon>
        <taxon>Decapoda</taxon>
        <taxon>Pleocyemata</taxon>
        <taxon>Astacidea</taxon>
        <taxon>Parastacoidea</taxon>
        <taxon>Parastacidae</taxon>
        <taxon>Cherax</taxon>
    </lineage>
</organism>
<keyword evidence="3" id="KW-1185">Reference proteome</keyword>
<evidence type="ECO:0000313" key="3">
    <source>
        <dbReference type="Proteomes" id="UP001445076"/>
    </source>
</evidence>
<reference evidence="2 3" key="1">
    <citation type="journal article" date="2024" name="BMC Genomics">
        <title>Genome assembly of redclaw crayfish (Cherax quadricarinatus) provides insights into its immune adaptation and hypoxia tolerance.</title>
        <authorList>
            <person name="Liu Z."/>
            <person name="Zheng J."/>
            <person name="Li H."/>
            <person name="Fang K."/>
            <person name="Wang S."/>
            <person name="He J."/>
            <person name="Zhou D."/>
            <person name="Weng S."/>
            <person name="Chi M."/>
            <person name="Gu Z."/>
            <person name="He J."/>
            <person name="Li F."/>
            <person name="Wang M."/>
        </authorList>
    </citation>
    <scope>NUCLEOTIDE SEQUENCE [LARGE SCALE GENOMIC DNA]</scope>
    <source>
        <strain evidence="2">ZL_2023a</strain>
    </source>
</reference>
<evidence type="ECO:0000313" key="2">
    <source>
        <dbReference type="EMBL" id="KAK8750304.1"/>
    </source>
</evidence>
<feature type="chain" id="PRO_5043317857" evidence="1">
    <location>
        <begin position="20"/>
        <end position="139"/>
    </location>
</feature>
<name>A0AAW0YER0_CHEQU</name>